<protein>
    <recommendedName>
        <fullName evidence="3">Carboxylic ester hydrolase</fullName>
        <ecNumber evidence="3">3.1.1.-</ecNumber>
    </recommendedName>
</protein>
<evidence type="ECO:0000256" key="2">
    <source>
        <dbReference type="ARBA" id="ARBA00022801"/>
    </source>
</evidence>
<reference evidence="5" key="1">
    <citation type="submission" date="2023-06" db="EMBL/GenBank/DDBJ databases">
        <title>Genome-scale phylogeny and comparative genomics of the fungal order Sordariales.</title>
        <authorList>
            <consortium name="Lawrence Berkeley National Laboratory"/>
            <person name="Hensen N."/>
            <person name="Bonometti L."/>
            <person name="Westerberg I."/>
            <person name="Brannstrom I.O."/>
            <person name="Guillou S."/>
            <person name="Cros-Aarteil S."/>
            <person name="Calhoun S."/>
            <person name="Haridas S."/>
            <person name="Kuo A."/>
            <person name="Mondo S."/>
            <person name="Pangilinan J."/>
            <person name="Riley R."/>
            <person name="LaButti K."/>
            <person name="Andreopoulos B."/>
            <person name="Lipzen A."/>
            <person name="Chen C."/>
            <person name="Yanf M."/>
            <person name="Daum C."/>
            <person name="Ng V."/>
            <person name="Clum A."/>
            <person name="Steindorff A."/>
            <person name="Ohm R."/>
            <person name="Martin F."/>
            <person name="Silar P."/>
            <person name="Natvig D."/>
            <person name="Lalanne C."/>
            <person name="Gautier V."/>
            <person name="Ament-velasquez S.L."/>
            <person name="Kruys A."/>
            <person name="Hutchinson M.I."/>
            <person name="Powell A.J."/>
            <person name="Barry K."/>
            <person name="Miller A.N."/>
            <person name="Grigoriev I.V."/>
            <person name="Debuchy R."/>
            <person name="Gladieux P."/>
            <person name="Thoren M.H."/>
            <person name="Johannesson H."/>
        </authorList>
    </citation>
    <scope>NUCLEOTIDE SEQUENCE</scope>
    <source>
        <strain evidence="5">SMH3187-1</strain>
    </source>
</reference>
<keyword evidence="6" id="KW-1185">Reference proteome</keyword>
<dbReference type="InterPro" id="IPR002018">
    <property type="entry name" value="CarbesteraseB"/>
</dbReference>
<evidence type="ECO:0000259" key="4">
    <source>
        <dbReference type="Pfam" id="PF00135"/>
    </source>
</evidence>
<dbReference type="SUPFAM" id="SSF53474">
    <property type="entry name" value="alpha/beta-Hydrolases"/>
    <property type="match status" value="1"/>
</dbReference>
<keyword evidence="2 3" id="KW-0378">Hydrolase</keyword>
<gene>
    <name evidence="5" type="ORF">B0T18DRAFT_357095</name>
</gene>
<dbReference type="Pfam" id="PF00135">
    <property type="entry name" value="COesterase"/>
    <property type="match status" value="1"/>
</dbReference>
<dbReference type="Proteomes" id="UP001172155">
    <property type="component" value="Unassembled WGS sequence"/>
</dbReference>
<dbReference type="PROSITE" id="PS00122">
    <property type="entry name" value="CARBOXYLESTERASE_B_1"/>
    <property type="match status" value="1"/>
</dbReference>
<organism evidence="5 6">
    <name type="scientific">Schizothecium vesticola</name>
    <dbReference type="NCBI Taxonomy" id="314040"/>
    <lineage>
        <taxon>Eukaryota</taxon>
        <taxon>Fungi</taxon>
        <taxon>Dikarya</taxon>
        <taxon>Ascomycota</taxon>
        <taxon>Pezizomycotina</taxon>
        <taxon>Sordariomycetes</taxon>
        <taxon>Sordariomycetidae</taxon>
        <taxon>Sordariales</taxon>
        <taxon>Schizotheciaceae</taxon>
        <taxon>Schizothecium</taxon>
    </lineage>
</organism>
<dbReference type="GO" id="GO:0016787">
    <property type="term" value="F:hydrolase activity"/>
    <property type="evidence" value="ECO:0007669"/>
    <property type="project" value="UniProtKB-KW"/>
</dbReference>
<feature type="domain" description="Carboxylesterase type B" evidence="4">
    <location>
        <begin position="45"/>
        <end position="384"/>
    </location>
</feature>
<dbReference type="InterPro" id="IPR019826">
    <property type="entry name" value="Carboxylesterase_B_AS"/>
</dbReference>
<dbReference type="InterPro" id="IPR029058">
    <property type="entry name" value="AB_hydrolase_fold"/>
</dbReference>
<dbReference type="AlphaFoldDB" id="A0AA40F868"/>
<evidence type="ECO:0000313" key="5">
    <source>
        <dbReference type="EMBL" id="KAK0753008.1"/>
    </source>
</evidence>
<feature type="signal peptide" evidence="3">
    <location>
        <begin position="1"/>
        <end position="20"/>
    </location>
</feature>
<comment type="caution">
    <text evidence="5">The sequence shown here is derived from an EMBL/GenBank/DDBJ whole genome shotgun (WGS) entry which is preliminary data.</text>
</comment>
<proteinExistence type="inferred from homology"/>
<feature type="chain" id="PRO_5041481401" description="Carboxylic ester hydrolase" evidence="3">
    <location>
        <begin position="21"/>
        <end position="543"/>
    </location>
</feature>
<accession>A0AA40F868</accession>
<dbReference type="Gene3D" id="3.40.50.1820">
    <property type="entry name" value="alpha/beta hydrolase"/>
    <property type="match status" value="1"/>
</dbReference>
<dbReference type="InterPro" id="IPR050309">
    <property type="entry name" value="Type-B_Carboxylest/Lipase"/>
</dbReference>
<sequence length="543" mass="58669">MKLHQPFPFLLLLLLPTTASTPSPHLTVKTPTGTFTALLDPLFPHVRQFRSIPYALPPLGSRRWLPPTAFPPSTRHTYTRRFPPSCPQYQPANISLWTSNISDFAIRLYPSQSFNAGAVAQSSDEDCLHLAIFSPVRPDNGSTAADTRALPVALFLPGGDFTAGGIDVPYQLPTPWIERTQKHIVVTINYRVNIFGFPWAGGLDTDKQNLGLLDARMALEWTYANIALFGGDPARITLWGQSAGAVAADMLVHAWPSEPLVSGVFLQSGTAMVDVAKPDEGRYGNFSVVAKGVGCDFPPDGEGRAAELECMRGVPMGLIENFVGGYKDRAEKPALTFKPAMDGRVVFGDYKVRGAEEGGLARVPALVGTTSNEGASMVKYPAGNLTEGPWQKTIDGSTVGVFVCLASNTTAVRGKSGRTTYRYEYAGNFSSVTPFGWMGAYHASDVPMLFGTYGVKTPGRVNAAVEGISGFERRVAEAMQDHVLAFMEDPEDGLRNRGWPAHDDGGGRNMMRFAAGRNVERLVNAGEVDDACVLGKEHNPSPI</sequence>
<name>A0AA40F868_9PEZI</name>
<dbReference type="PANTHER" id="PTHR11559">
    <property type="entry name" value="CARBOXYLESTERASE"/>
    <property type="match status" value="1"/>
</dbReference>
<keyword evidence="3" id="KW-0732">Signal</keyword>
<evidence type="ECO:0000256" key="3">
    <source>
        <dbReference type="RuleBase" id="RU361235"/>
    </source>
</evidence>
<evidence type="ECO:0000256" key="1">
    <source>
        <dbReference type="ARBA" id="ARBA00005964"/>
    </source>
</evidence>
<evidence type="ECO:0000313" key="6">
    <source>
        <dbReference type="Proteomes" id="UP001172155"/>
    </source>
</evidence>
<dbReference type="EC" id="3.1.1.-" evidence="3"/>
<dbReference type="EMBL" id="JAUKUD010000001">
    <property type="protein sequence ID" value="KAK0753008.1"/>
    <property type="molecule type" value="Genomic_DNA"/>
</dbReference>
<comment type="similarity">
    <text evidence="1 3">Belongs to the type-B carboxylesterase/lipase family.</text>
</comment>